<dbReference type="PANTHER" id="PTHR36448">
    <property type="entry name" value="BLR7373 PROTEIN"/>
    <property type="match status" value="1"/>
</dbReference>
<dbReference type="CDD" id="cd02219">
    <property type="entry name" value="cupin_YjlB-like"/>
    <property type="match status" value="1"/>
</dbReference>
<evidence type="ECO:0000313" key="1">
    <source>
        <dbReference type="EMBL" id="QQP91329.1"/>
    </source>
</evidence>
<name>A0ABX7BAB0_9PROT</name>
<gene>
    <name evidence="1" type="ORF">IGS68_09025</name>
</gene>
<dbReference type="InterPro" id="IPR014710">
    <property type="entry name" value="RmlC-like_jellyroll"/>
</dbReference>
<dbReference type="InterPro" id="IPR047121">
    <property type="entry name" value="YjiB-like"/>
</dbReference>
<sequence length="182" mass="19281">MPVQPETLLLARNGWVPNNPVLPVLLYRGVIAGKSEEETASGFEALFGRNGWPAQWRNGVFPYHHYHPAAHEVLGFAAGSARLLLGGPEGQEVAVTAGDVAVLPAGTGHCRIDASADFLVVGAYPPGQDWDISREAPTDAEVAKMAGLGFPDTDPVAGRNGPLCELWQHPRGNGTPGITTRE</sequence>
<dbReference type="InterPro" id="IPR014500">
    <property type="entry name" value="UCP019307_cupin"/>
</dbReference>
<dbReference type="RefSeq" id="WP_201079125.1">
    <property type="nucleotide sequence ID" value="NZ_CP067420.1"/>
</dbReference>
<accession>A0ABX7BAB0</accession>
<dbReference type="PANTHER" id="PTHR36448:SF2">
    <property type="entry name" value="CUPIN TYPE-1 DOMAIN-CONTAINING PROTEIN"/>
    <property type="match status" value="1"/>
</dbReference>
<keyword evidence="2" id="KW-1185">Reference proteome</keyword>
<reference evidence="1" key="1">
    <citation type="submission" date="2021-02" db="EMBL/GenBank/DDBJ databases">
        <title>Skermanella TT6 skin isolate.</title>
        <authorList>
            <person name="Lee K."/>
            <person name="Ganzorig M."/>
        </authorList>
    </citation>
    <scope>NUCLEOTIDE SEQUENCE</scope>
    <source>
        <strain evidence="1">TT6</strain>
    </source>
</reference>
<dbReference type="PIRSF" id="PIRSF019307">
    <property type="entry name" value="UCP019307"/>
    <property type="match status" value="1"/>
</dbReference>
<dbReference type="InterPro" id="IPR011051">
    <property type="entry name" value="RmlC_Cupin_sf"/>
</dbReference>
<protein>
    <submittedName>
        <fullName evidence="1">Cupin</fullName>
    </submittedName>
</protein>
<proteinExistence type="predicted"/>
<dbReference type="SUPFAM" id="SSF51182">
    <property type="entry name" value="RmlC-like cupins"/>
    <property type="match status" value="1"/>
</dbReference>
<evidence type="ECO:0000313" key="2">
    <source>
        <dbReference type="Proteomes" id="UP000595197"/>
    </source>
</evidence>
<dbReference type="Gene3D" id="2.60.120.10">
    <property type="entry name" value="Jelly Rolls"/>
    <property type="match status" value="1"/>
</dbReference>
<dbReference type="EMBL" id="CP067420">
    <property type="protein sequence ID" value="QQP91329.1"/>
    <property type="molecule type" value="Genomic_DNA"/>
</dbReference>
<organism evidence="1 2">
    <name type="scientific">Skermanella cutis</name>
    <dbReference type="NCBI Taxonomy" id="2775420"/>
    <lineage>
        <taxon>Bacteria</taxon>
        <taxon>Pseudomonadati</taxon>
        <taxon>Pseudomonadota</taxon>
        <taxon>Alphaproteobacteria</taxon>
        <taxon>Rhodospirillales</taxon>
        <taxon>Azospirillaceae</taxon>
        <taxon>Skermanella</taxon>
    </lineage>
</organism>
<dbReference type="Proteomes" id="UP000595197">
    <property type="component" value="Chromosome"/>
</dbReference>